<feature type="transmembrane region" description="Helical" evidence="3">
    <location>
        <begin position="859"/>
        <end position="882"/>
    </location>
</feature>
<feature type="transmembrane region" description="Helical" evidence="3">
    <location>
        <begin position="522"/>
        <end position="541"/>
    </location>
</feature>
<sequence length="933" mass="102967">MTSTLKASKQEETGVSEGSERSLPTESSGGYTPPPRRPGNNARPSSFSAKWTAAISGIESRITAGLRVISRHAASHPRKYVVGILVLSLGLVATGIFTNFNVDTNDDTLWTPAGSKPIVHSEWIAETLPPTPRPFLIMVHSKGDNAVTHEGAIRTFQALDAIRELDNYHTVCATNTSYVNHQGNHTCNIEGITSFWNDTTGIFEASVQSTDDLLQTVSASHYPDGRPVDLPAIIGYATLDDTGMVTAGQSFVVIIEFPFTKDAEAFEEHAINRILDLQDEWDSQSNNNNYHVEILAERSFDDEFARAIVGDIPLVPLVFTVMSIFTCLIFAKRDPVQSRALMGFGAVVAVLLAIMSGYGLLFIIGVPFTSMTQILPFIMFGIGLDDAFIITGEYARTDPKKDPVERIDETIQAVGLSIALTTITSVLAFGLGAMSSVPAVFWLCYYAFPTLAINFLYQVTFFVAIIVIDEKRVQDRRRDCCVCFSGPKVEENDDSQEPNDTPLEMPMADRVMLKYADILLRPWMKVLVLIGFAAMLGGFAYSTTLLEQEFNFVDVLPSDSYITEFFDAFGELYDRGSTFPQAHFRFVDQSDPAIQDQMETYVNELVAIDSVEYQPTFFWLRDFKKFLDSNQNTTADLAFNQQLDAFMEQPGVADLYGSDIFRDADGNVESSRVTFYITNVDIESVTDQVSVLEDLDAVTESQPVNQGKEDFAFFNYGSIYNIWEFYRVAVDELILTTITGVVAVTGVALVLVPHWSAALFVLPLISILYIDMLGFLQLAGAHVNAVSYISLVMSIGLLVDFVVHVLLRFYECEGTRDEKVRETLRTMGSSIMIGAVSTFLGVIPLAFSTSEIFGTIFNAFVGLVVLGSLHGLVLLPVVLSLIGPEECIRPAKTEPKQVVEDDEKPVKEEPSRNSSMAWDSSALLATATNEIEV</sequence>
<feature type="transmembrane region" description="Helical" evidence="3">
    <location>
        <begin position="312"/>
        <end position="331"/>
    </location>
</feature>
<name>A0A9N8DHE4_9STRA</name>
<feature type="transmembrane region" description="Helical" evidence="3">
    <location>
        <begin position="413"/>
        <end position="434"/>
    </location>
</feature>
<evidence type="ECO:0000313" key="6">
    <source>
        <dbReference type="Proteomes" id="UP001153069"/>
    </source>
</evidence>
<dbReference type="SUPFAM" id="SSF82866">
    <property type="entry name" value="Multidrug efflux transporter AcrB transmembrane domain"/>
    <property type="match status" value="2"/>
</dbReference>
<feature type="compositionally biased region" description="Basic and acidic residues" evidence="2">
    <location>
        <begin position="893"/>
        <end position="911"/>
    </location>
</feature>
<feature type="transmembrane region" description="Helical" evidence="3">
    <location>
        <begin position="759"/>
        <end position="779"/>
    </location>
</feature>
<dbReference type="InterPro" id="IPR000731">
    <property type="entry name" value="SSD"/>
</dbReference>
<evidence type="ECO:0000313" key="5">
    <source>
        <dbReference type="EMBL" id="CAB9502719.1"/>
    </source>
</evidence>
<protein>
    <submittedName>
        <fullName evidence="5">Pick C1-like protein 1</fullName>
    </submittedName>
</protein>
<organism evidence="5 6">
    <name type="scientific">Seminavis robusta</name>
    <dbReference type="NCBI Taxonomy" id="568900"/>
    <lineage>
        <taxon>Eukaryota</taxon>
        <taxon>Sar</taxon>
        <taxon>Stramenopiles</taxon>
        <taxon>Ochrophyta</taxon>
        <taxon>Bacillariophyta</taxon>
        <taxon>Bacillariophyceae</taxon>
        <taxon>Bacillariophycidae</taxon>
        <taxon>Naviculales</taxon>
        <taxon>Naviculaceae</taxon>
        <taxon>Seminavis</taxon>
    </lineage>
</organism>
<feature type="transmembrane region" description="Helical" evidence="3">
    <location>
        <begin position="828"/>
        <end position="847"/>
    </location>
</feature>
<dbReference type="GO" id="GO:0016020">
    <property type="term" value="C:membrane"/>
    <property type="evidence" value="ECO:0007669"/>
    <property type="project" value="TreeGrafter"/>
</dbReference>
<dbReference type="Pfam" id="PF12349">
    <property type="entry name" value="Sterol-sensing"/>
    <property type="match status" value="1"/>
</dbReference>
<proteinExistence type="inferred from homology"/>
<comment type="caution">
    <text evidence="5">The sequence shown here is derived from an EMBL/GenBank/DDBJ whole genome shotgun (WGS) entry which is preliminary data.</text>
</comment>
<dbReference type="Gene3D" id="1.20.1640.10">
    <property type="entry name" value="Multidrug efflux transporter AcrB transmembrane domain"/>
    <property type="match status" value="2"/>
</dbReference>
<keyword evidence="3" id="KW-0812">Transmembrane</keyword>
<dbReference type="PROSITE" id="PS50156">
    <property type="entry name" value="SSD"/>
    <property type="match status" value="1"/>
</dbReference>
<feature type="transmembrane region" description="Helical" evidence="3">
    <location>
        <begin position="785"/>
        <end position="807"/>
    </location>
</feature>
<keyword evidence="3" id="KW-1133">Transmembrane helix</keyword>
<accession>A0A9N8DHE4</accession>
<dbReference type="InterPro" id="IPR051697">
    <property type="entry name" value="Patched_domain-protein"/>
</dbReference>
<feature type="transmembrane region" description="Helical" evidence="3">
    <location>
        <begin position="343"/>
        <end position="368"/>
    </location>
</feature>
<evidence type="ECO:0000259" key="4">
    <source>
        <dbReference type="PROSITE" id="PS50156"/>
    </source>
</evidence>
<keyword evidence="3" id="KW-0472">Membrane</keyword>
<feature type="transmembrane region" description="Helical" evidence="3">
    <location>
        <begin position="80"/>
        <end position="100"/>
    </location>
</feature>
<keyword evidence="6" id="KW-1185">Reference proteome</keyword>
<dbReference type="OrthoDB" id="190529at2759"/>
<evidence type="ECO:0000256" key="3">
    <source>
        <dbReference type="SAM" id="Phobius"/>
    </source>
</evidence>
<feature type="region of interest" description="Disordered" evidence="2">
    <location>
        <begin position="1"/>
        <end position="46"/>
    </location>
</feature>
<reference evidence="5" key="1">
    <citation type="submission" date="2020-06" db="EMBL/GenBank/DDBJ databases">
        <authorList>
            <consortium name="Plant Systems Biology data submission"/>
        </authorList>
    </citation>
    <scope>NUCLEOTIDE SEQUENCE</scope>
    <source>
        <strain evidence="5">D6</strain>
    </source>
</reference>
<dbReference type="PANTHER" id="PTHR10796:SF92">
    <property type="entry name" value="PATCHED-RELATED, ISOFORM A"/>
    <property type="match status" value="1"/>
</dbReference>
<dbReference type="Proteomes" id="UP001153069">
    <property type="component" value="Unassembled WGS sequence"/>
</dbReference>
<comment type="similarity">
    <text evidence="1">Belongs to the patched family.</text>
</comment>
<feature type="transmembrane region" description="Helical" evidence="3">
    <location>
        <begin position="374"/>
        <end position="392"/>
    </location>
</feature>
<gene>
    <name evidence="5" type="ORF">SEMRO_144_G066930.1</name>
</gene>
<evidence type="ECO:0000256" key="2">
    <source>
        <dbReference type="SAM" id="MobiDB-lite"/>
    </source>
</evidence>
<dbReference type="AlphaFoldDB" id="A0A9N8DHE4"/>
<dbReference type="PANTHER" id="PTHR10796">
    <property type="entry name" value="PATCHED-RELATED"/>
    <property type="match status" value="1"/>
</dbReference>
<feature type="region of interest" description="Disordered" evidence="2">
    <location>
        <begin position="893"/>
        <end position="933"/>
    </location>
</feature>
<feature type="transmembrane region" description="Helical" evidence="3">
    <location>
        <begin position="440"/>
        <end position="468"/>
    </location>
</feature>
<dbReference type="InterPro" id="IPR053958">
    <property type="entry name" value="HMGCR/SNAP/NPC1-like_SSD"/>
</dbReference>
<evidence type="ECO:0000256" key="1">
    <source>
        <dbReference type="ARBA" id="ARBA00005585"/>
    </source>
</evidence>
<feature type="transmembrane region" description="Helical" evidence="3">
    <location>
        <begin position="733"/>
        <end position="752"/>
    </location>
</feature>
<dbReference type="EMBL" id="CAICTM010000143">
    <property type="protein sequence ID" value="CAB9502719.1"/>
    <property type="molecule type" value="Genomic_DNA"/>
</dbReference>
<feature type="domain" description="SSD" evidence="4">
    <location>
        <begin position="311"/>
        <end position="468"/>
    </location>
</feature>